<evidence type="ECO:0000313" key="2">
    <source>
        <dbReference type="Proteomes" id="UP001060215"/>
    </source>
</evidence>
<dbReference type="EMBL" id="CM045768">
    <property type="protein sequence ID" value="KAI7983765.1"/>
    <property type="molecule type" value="Genomic_DNA"/>
</dbReference>
<reference evidence="1 2" key="1">
    <citation type="journal article" date="2022" name="Plant J.">
        <title>Chromosome-level genome of Camellia lanceoleosa provides a valuable resource for understanding genome evolution and self-incompatibility.</title>
        <authorList>
            <person name="Gong W."/>
            <person name="Xiao S."/>
            <person name="Wang L."/>
            <person name="Liao Z."/>
            <person name="Chang Y."/>
            <person name="Mo W."/>
            <person name="Hu G."/>
            <person name="Li W."/>
            <person name="Zhao G."/>
            <person name="Zhu H."/>
            <person name="Hu X."/>
            <person name="Ji K."/>
            <person name="Xiang X."/>
            <person name="Song Q."/>
            <person name="Yuan D."/>
            <person name="Jin S."/>
            <person name="Zhang L."/>
        </authorList>
    </citation>
    <scope>NUCLEOTIDE SEQUENCE [LARGE SCALE GENOMIC DNA]</scope>
    <source>
        <strain evidence="1">SQ_2022a</strain>
    </source>
</reference>
<accession>A0ACC0F567</accession>
<comment type="caution">
    <text evidence="1">The sequence shown here is derived from an EMBL/GenBank/DDBJ whole genome shotgun (WGS) entry which is preliminary data.</text>
</comment>
<sequence length="133" mass="14939">MIVVFIGVLVGWAWKPNWANLTPHSSSSPFKASRLKLKLNLQLTIFIFWVANTGFEKGISSPSSISISDSSCSSHLEEVKPVVVGDNDLDHLCRLVEEKDGGPAWIHMMDQSTPTMSYQAWRKDPEVLEWSNH</sequence>
<keyword evidence="2" id="KW-1185">Reference proteome</keyword>
<proteinExistence type="predicted"/>
<gene>
    <name evidence="1" type="ORF">LOK49_LG15G00616</name>
</gene>
<organism evidence="1 2">
    <name type="scientific">Camellia lanceoleosa</name>
    <dbReference type="NCBI Taxonomy" id="1840588"/>
    <lineage>
        <taxon>Eukaryota</taxon>
        <taxon>Viridiplantae</taxon>
        <taxon>Streptophyta</taxon>
        <taxon>Embryophyta</taxon>
        <taxon>Tracheophyta</taxon>
        <taxon>Spermatophyta</taxon>
        <taxon>Magnoliopsida</taxon>
        <taxon>eudicotyledons</taxon>
        <taxon>Gunneridae</taxon>
        <taxon>Pentapetalae</taxon>
        <taxon>asterids</taxon>
        <taxon>Ericales</taxon>
        <taxon>Theaceae</taxon>
        <taxon>Camellia</taxon>
    </lineage>
</organism>
<name>A0ACC0F567_9ERIC</name>
<evidence type="ECO:0000313" key="1">
    <source>
        <dbReference type="EMBL" id="KAI7983765.1"/>
    </source>
</evidence>
<protein>
    <submittedName>
        <fullName evidence="1">Uncharacterized protein</fullName>
    </submittedName>
</protein>
<dbReference type="Proteomes" id="UP001060215">
    <property type="component" value="Chromosome 11"/>
</dbReference>